<evidence type="ECO:0000313" key="4">
    <source>
        <dbReference type="EMBL" id="CAK9091507.1"/>
    </source>
</evidence>
<evidence type="ECO:0000259" key="3">
    <source>
        <dbReference type="Pfam" id="PF04548"/>
    </source>
</evidence>
<keyword evidence="2" id="KW-1133">Transmembrane helix</keyword>
<protein>
    <recommendedName>
        <fullName evidence="3">AIG1-type G domain-containing protein</fullName>
    </recommendedName>
</protein>
<sequence length="416" mass="46195">MAGKPFILTMGSSGVGKSSLLNALVADQEAFDVSKDAKAGKKHPKVVEKDHVKVMDSGGFADPDGQDIDIGVMLYEQFKKHGAPSTILVCSAGVRHDEVCQRVVCFLHRVFGDQALSRIIFVLTQHPLDDKSLKMHEKEAGREVPKQPDDEWRTAIVQRWREELSTGLNEQMKKHKWLGGMAAVPVFILDSHAKLFDDVADDSEVNVFDEQVKLMLELSTKKPLSVLEILDKKLRDFLEVGVPQLVSDLLQQADKSEEGQQSWFLQASYINCLLSQLDDPEKGLEKTLCKKLGAIVVQEIKDDMKRHGITESGVKKIQMKGLCKTGDGITFGVLFGSIAFGVAIPLIGIAMLVQSLVHSLNWSRQRTIADLQTHICKSLKEEGNKHLHDAAMRHFFDYSTAAANWDTHLKALSNSS</sequence>
<keyword evidence="2" id="KW-0472">Membrane</keyword>
<feature type="transmembrane region" description="Helical" evidence="2">
    <location>
        <begin position="329"/>
        <end position="357"/>
    </location>
</feature>
<dbReference type="Gene3D" id="3.40.50.300">
    <property type="entry name" value="P-loop containing nucleotide triphosphate hydrolases"/>
    <property type="match status" value="1"/>
</dbReference>
<gene>
    <name evidence="4" type="ORF">SCF082_LOCUS43107</name>
</gene>
<dbReference type="EMBL" id="CAXAMM010040173">
    <property type="protein sequence ID" value="CAK9091507.1"/>
    <property type="molecule type" value="Genomic_DNA"/>
</dbReference>
<keyword evidence="2" id="KW-0812">Transmembrane</keyword>
<dbReference type="SUPFAM" id="SSF52540">
    <property type="entry name" value="P-loop containing nucleoside triphosphate hydrolases"/>
    <property type="match status" value="1"/>
</dbReference>
<dbReference type="Proteomes" id="UP001642464">
    <property type="component" value="Unassembled WGS sequence"/>
</dbReference>
<proteinExistence type="predicted"/>
<dbReference type="InterPro" id="IPR006703">
    <property type="entry name" value="G_AIG1"/>
</dbReference>
<evidence type="ECO:0000256" key="1">
    <source>
        <dbReference type="ARBA" id="ARBA00022741"/>
    </source>
</evidence>
<organism evidence="4 5">
    <name type="scientific">Durusdinium trenchii</name>
    <dbReference type="NCBI Taxonomy" id="1381693"/>
    <lineage>
        <taxon>Eukaryota</taxon>
        <taxon>Sar</taxon>
        <taxon>Alveolata</taxon>
        <taxon>Dinophyceae</taxon>
        <taxon>Suessiales</taxon>
        <taxon>Symbiodiniaceae</taxon>
        <taxon>Durusdinium</taxon>
    </lineage>
</organism>
<keyword evidence="1" id="KW-0547">Nucleotide-binding</keyword>
<feature type="domain" description="AIG1-type G" evidence="3">
    <location>
        <begin position="7"/>
        <end position="126"/>
    </location>
</feature>
<accession>A0ABP0QX68</accession>
<name>A0ABP0QX68_9DINO</name>
<keyword evidence="5" id="KW-1185">Reference proteome</keyword>
<reference evidence="4 5" key="1">
    <citation type="submission" date="2024-02" db="EMBL/GenBank/DDBJ databases">
        <authorList>
            <person name="Chen Y."/>
            <person name="Shah S."/>
            <person name="Dougan E. K."/>
            <person name="Thang M."/>
            <person name="Chan C."/>
        </authorList>
    </citation>
    <scope>NUCLEOTIDE SEQUENCE [LARGE SCALE GENOMIC DNA]</scope>
</reference>
<evidence type="ECO:0000256" key="2">
    <source>
        <dbReference type="SAM" id="Phobius"/>
    </source>
</evidence>
<dbReference type="CDD" id="cd00882">
    <property type="entry name" value="Ras_like_GTPase"/>
    <property type="match status" value="1"/>
</dbReference>
<evidence type="ECO:0000313" key="5">
    <source>
        <dbReference type="Proteomes" id="UP001642464"/>
    </source>
</evidence>
<dbReference type="InterPro" id="IPR027417">
    <property type="entry name" value="P-loop_NTPase"/>
</dbReference>
<comment type="caution">
    <text evidence="4">The sequence shown here is derived from an EMBL/GenBank/DDBJ whole genome shotgun (WGS) entry which is preliminary data.</text>
</comment>
<dbReference type="Pfam" id="PF04548">
    <property type="entry name" value="AIG1"/>
    <property type="match status" value="1"/>
</dbReference>